<feature type="domain" description="DUF6701" evidence="1">
    <location>
        <begin position="803"/>
        <end position="1443"/>
    </location>
</feature>
<dbReference type="EMBL" id="PYMM01000004">
    <property type="protein sequence ID" value="PSU17015.1"/>
    <property type="molecule type" value="Genomic_DNA"/>
</dbReference>
<sequence>MRINTLFFIFFIFIFSNVISAHTTNNFEFGTLSGPCIDQNSENCIITFKKEYKDPLVFIMSSFSAPQKDKEIKLPNEIQEKANELRKEYDKCNKNKYKKKHNLCENKYERYINEIQNISSFYRKSGFNEQWDDAPSELKITSLNKKKAVIRQFFAPYNSTDLELRPVGECGSNPWCIEKKPMTNISYFVIENGADINLGSKGRIVARKIKVNKYIKYKDDIFSKSKYYPHAYNNAVVVKSPFNKNLNYGVIVNTQAPYDSNELPSSGVFNGHYKYKWFTAAVALKKDENNIYLSLDRGETVLHHKNEKVYDWLTSPQEVAYLTVYGSGQYKGLLFSLGGDNTPRTLGNDNLYNGFSNVTIPSKTQCDALTDIPYSSQFKGLPLIMASKNSRNGSDGGIFRLCRLQANPLKVSFVTDEDLNEPRRGKTNESCGGQSCIERRHDTEKFGFMAFQQVVDAKTCELFPGPAQTWDKYNGNILIDGKSEIENTHLLDGKRYLGFPYNSIKGTNVFEGCDGKQCRSLPDLMPNKQKISDIPESDFNIIIRKDTIWRDGGTYNNVRFEGGETLTLYSGIYYFNSLLIGNNAKVYIPKGQNVRIYTHYFNMADNSEFESEDMTANGDLSGVVFVKNGGQQPSDMLNFVDFNKAEFNGYLYAEKMVHLSNGSEIEGAVTAQAVNLHNKSEIEGKLDGCFSPTPNYSLTITPKIKTNTLCDDQPIAFNVQASDGSSSNYTGKIRVTISSRFGGQWAENANFTNAIKFSGNTSFDLDVANNQALFWLRANDAEKIMVSGSIDRMEGGAPIGEYSFIPGGFKITPQSANIIAGKPFSATITAVACPADNLTKVITNYNGIKPLKFSTQYDQPVTPAYEENKDGSLDRNRPIKVEIMNHQGATDLANIQFTNGKSEELTLRYREAGALKWQVTDPTCTPDSCPFIENNQSKQAKKLRRALSQGLVGSMSINARPWTFAICPLTFNGKNQYRLANGNISSGEGYASAGKPFDVLLKPLVWQSNKSSRTDIINVSNQNYCGYSVTNNFLATGAPSINGKLSIHYQLDTPKDGNKGNFKSGQMTVRSDLKGLLITGNTWDEVGSIWYQVGLDDYLGMNIDKSQRHIGRFYPAYFALTNPEVTYANSSFTYLQQPFKAGFKLGAYNRSGDLVHNYLSFADNLKATFKVNSGNYVESSYTPLDSRLKRCGNISDPECLSKIDIAQKLSWPNFTKSALSQIDWPLAPYVVMRDQVRNHPITTEPDGPFFDWQLRIEQTTKPDGVTWQLGVKSNSQGVLVGSNDLRYGRMVLQDAAGDIRGPVAIPLRVEYWNGAAFETNAEDSSSHFDGQNYCRQILYPQPDKKNIPSTSGIGNVDQGVASNEKLVAYPDVPVLEPFKQQVRFWQRLSNSTKPTDAAISCFGSTSLQPWLSYNWRKQGDEDPSAVVTFGVYQGNKRIIYRAEAGVASSNYQ</sequence>
<evidence type="ECO:0000313" key="2">
    <source>
        <dbReference type="EMBL" id="PSU17015.1"/>
    </source>
</evidence>
<comment type="caution">
    <text evidence="2">The sequence shown here is derived from an EMBL/GenBank/DDBJ whole genome shotgun (WGS) entry which is preliminary data.</text>
</comment>
<reference evidence="2 3" key="1">
    <citation type="submission" date="2018-03" db="EMBL/GenBank/DDBJ databases">
        <title>Whole genome sequencing of Histamine producing bacteria.</title>
        <authorList>
            <person name="Butler K."/>
        </authorList>
    </citation>
    <scope>NUCLEOTIDE SEQUENCE [LARGE SCALE GENOMIC DNA]</scope>
    <source>
        <strain evidence="2 3">BT-6</strain>
    </source>
</reference>
<proteinExistence type="predicted"/>
<dbReference type="InterPro" id="IPR046524">
    <property type="entry name" value="DUF6701"/>
</dbReference>
<evidence type="ECO:0000313" key="3">
    <source>
        <dbReference type="Proteomes" id="UP000241404"/>
    </source>
</evidence>
<dbReference type="Proteomes" id="UP000241404">
    <property type="component" value="Unassembled WGS sequence"/>
</dbReference>
<accession>A0ABD6X3L6</accession>
<organism evidence="2 3">
    <name type="scientific">Photobacterium damselae</name>
    <dbReference type="NCBI Taxonomy" id="38293"/>
    <lineage>
        <taxon>Bacteria</taxon>
        <taxon>Pseudomonadati</taxon>
        <taxon>Pseudomonadota</taxon>
        <taxon>Gammaproteobacteria</taxon>
        <taxon>Vibrionales</taxon>
        <taxon>Vibrionaceae</taxon>
        <taxon>Photobacterium</taxon>
    </lineage>
</organism>
<name>A0ABD6X3L6_PHODM</name>
<protein>
    <recommendedName>
        <fullName evidence="1">DUF6701 domain-containing protein</fullName>
    </recommendedName>
</protein>
<dbReference type="Pfam" id="PF20419">
    <property type="entry name" value="DUF6701"/>
    <property type="match status" value="1"/>
</dbReference>
<evidence type="ECO:0000259" key="1">
    <source>
        <dbReference type="Pfam" id="PF20419"/>
    </source>
</evidence>
<gene>
    <name evidence="2" type="ORF">CTM90_08765</name>
</gene>
<dbReference type="RefSeq" id="WP_065170850.1">
    <property type="nucleotide sequence ID" value="NZ_LZFH01000006.1"/>
</dbReference>